<dbReference type="Gene3D" id="3.90.1150.10">
    <property type="entry name" value="Aspartate Aminotransferase, domain 1"/>
    <property type="match status" value="1"/>
</dbReference>
<dbReference type="OrthoDB" id="7403325at2759"/>
<dbReference type="AlphaFoldDB" id="A0A0A1T1D2"/>
<comment type="cofactor">
    <cofactor evidence="1">
        <name>pyridoxal 5'-phosphate</name>
        <dbReference type="ChEBI" id="CHEBI:597326"/>
    </cofactor>
</comment>
<dbReference type="HOGENOM" id="CLU_027686_5_1_1"/>
<evidence type="ECO:0000313" key="9">
    <source>
        <dbReference type="Proteomes" id="UP000039046"/>
    </source>
</evidence>
<evidence type="ECO:0000256" key="3">
    <source>
        <dbReference type="ARBA" id="ARBA00013049"/>
    </source>
</evidence>
<evidence type="ECO:0000256" key="2">
    <source>
        <dbReference type="ARBA" id="ARBA00009236"/>
    </source>
</evidence>
<organism evidence="8 9">
    <name type="scientific">[Torrubiella] hemipterigena</name>
    <dbReference type="NCBI Taxonomy" id="1531966"/>
    <lineage>
        <taxon>Eukaryota</taxon>
        <taxon>Fungi</taxon>
        <taxon>Dikarya</taxon>
        <taxon>Ascomycota</taxon>
        <taxon>Pezizomycotina</taxon>
        <taxon>Sordariomycetes</taxon>
        <taxon>Hypocreomycetidae</taxon>
        <taxon>Hypocreales</taxon>
        <taxon>Clavicipitaceae</taxon>
        <taxon>Clavicipitaceae incertae sedis</taxon>
        <taxon>'Torrubiella' clade</taxon>
    </lineage>
</organism>
<dbReference type="PANTHER" id="PTHR21152">
    <property type="entry name" value="AMINOTRANSFERASE CLASS V"/>
    <property type="match status" value="1"/>
</dbReference>
<evidence type="ECO:0000313" key="8">
    <source>
        <dbReference type="EMBL" id="CEJ79930.1"/>
    </source>
</evidence>
<name>A0A0A1T1D2_9HYPO</name>
<feature type="domain" description="Aminotransferase class V" evidence="7">
    <location>
        <begin position="130"/>
        <end position="410"/>
    </location>
</feature>
<keyword evidence="9" id="KW-1185">Reference proteome</keyword>
<dbReference type="EMBL" id="CDHN01000001">
    <property type="protein sequence ID" value="CEJ79930.1"/>
    <property type="molecule type" value="Genomic_DNA"/>
</dbReference>
<dbReference type="GO" id="GO:0019265">
    <property type="term" value="P:glycine biosynthetic process, by transamination of glyoxylate"/>
    <property type="evidence" value="ECO:0007669"/>
    <property type="project" value="EnsemblFungi"/>
</dbReference>
<dbReference type="GO" id="GO:0005777">
    <property type="term" value="C:peroxisome"/>
    <property type="evidence" value="ECO:0007669"/>
    <property type="project" value="TreeGrafter"/>
</dbReference>
<dbReference type="InterPro" id="IPR015424">
    <property type="entry name" value="PyrdxlP-dep_Trfase"/>
</dbReference>
<dbReference type="InterPro" id="IPR015421">
    <property type="entry name" value="PyrdxlP-dep_Trfase_major"/>
</dbReference>
<keyword evidence="5 8" id="KW-0808">Transferase</keyword>
<evidence type="ECO:0000256" key="1">
    <source>
        <dbReference type="ARBA" id="ARBA00001933"/>
    </source>
</evidence>
<gene>
    <name evidence="8" type="ORF">VHEMI00141</name>
</gene>
<evidence type="ECO:0000259" key="7">
    <source>
        <dbReference type="Pfam" id="PF00266"/>
    </source>
</evidence>
<keyword evidence="4 8" id="KW-0032">Aminotransferase</keyword>
<accession>A0A0A1T1D2</accession>
<dbReference type="PANTHER" id="PTHR21152:SF24">
    <property type="entry name" value="ALANINE--GLYOXYLATE AMINOTRANSFERASE 1"/>
    <property type="match status" value="1"/>
</dbReference>
<dbReference type="GO" id="GO:0004760">
    <property type="term" value="F:L-serine-pyruvate transaminase activity"/>
    <property type="evidence" value="ECO:0007669"/>
    <property type="project" value="TreeGrafter"/>
</dbReference>
<dbReference type="EC" id="2.6.1.44" evidence="3"/>
<dbReference type="InterPro" id="IPR000192">
    <property type="entry name" value="Aminotrans_V_dom"/>
</dbReference>
<dbReference type="InterPro" id="IPR015422">
    <property type="entry name" value="PyrdxlP-dep_Trfase_small"/>
</dbReference>
<protein>
    <recommendedName>
        <fullName evidence="3">alanine--glyoxylate transaminase</fullName>
        <ecNumber evidence="3">2.6.1.44</ecNumber>
    </recommendedName>
</protein>
<evidence type="ECO:0000256" key="6">
    <source>
        <dbReference type="ARBA" id="ARBA00022898"/>
    </source>
</evidence>
<dbReference type="Proteomes" id="UP000039046">
    <property type="component" value="Unassembled WGS sequence"/>
</dbReference>
<dbReference type="STRING" id="1531966.A0A0A1T1D2"/>
<reference evidence="8 9" key="1">
    <citation type="journal article" date="2015" name="Genome Announc.">
        <title>Draft Genome Sequence and Gene Annotation of the Entomopathogenic Fungus Verticillium hemipterigenum.</title>
        <authorList>
            <person name="Horn F."/>
            <person name="Habel A."/>
            <person name="Scharf D.H."/>
            <person name="Dworschak J."/>
            <person name="Brakhage A.A."/>
            <person name="Guthke R."/>
            <person name="Hertweck C."/>
            <person name="Linde J."/>
        </authorList>
    </citation>
    <scope>NUCLEOTIDE SEQUENCE [LARGE SCALE GENOMIC DNA]</scope>
</reference>
<dbReference type="GO" id="GO:0008453">
    <property type="term" value="F:alanine-glyoxylate transaminase activity"/>
    <property type="evidence" value="ECO:0007669"/>
    <property type="project" value="UniProtKB-EC"/>
</dbReference>
<sequence length="451" mass="48394">MLSHATRPGLRSAMRGLPRSFVEDCPSIAYRPAPSSVMSPHSSAASSISSASRINNLSGHLQFTSKMSSFQAPHATLLIPGPIEFDDEVLRSMSHYSQAHVAPAFVETFGETLSLLRQVVRSTDPNAQPYIINGSGTIGWDLVAANLVEAGEDALILTTGFFGDRFADCLTQYGAKVTKIAGEVGSVPSFDEIAKALSEKKYKIITATHVDTSTGVVFDLKTLVETVKKVSPETLVIADGVCSVAVEELAFDEWGLDGLVTAPQKAIGAPAGLSISFFSERAVKVAHSRKTPAASYFANMERWTPIMKNYEARKPSYFSTPGPQLVHALNTAFKQILARPIEERIQKHTQVSDKVKKAVTDMGLKIVASEPKNQSHAMTAIYLPDGIAATDLLPKLLAKGVIFAAGLHATIGAKYVRFGHMGVSAVNDERGDIDKALNALKASLEECGHKA</sequence>
<dbReference type="Gene3D" id="3.40.640.10">
    <property type="entry name" value="Type I PLP-dependent aspartate aminotransferase-like (Major domain)"/>
    <property type="match status" value="1"/>
</dbReference>
<evidence type="ECO:0000256" key="4">
    <source>
        <dbReference type="ARBA" id="ARBA00022576"/>
    </source>
</evidence>
<dbReference type="Pfam" id="PF00266">
    <property type="entry name" value="Aminotran_5"/>
    <property type="match status" value="1"/>
</dbReference>
<proteinExistence type="inferred from homology"/>
<evidence type="ECO:0000256" key="5">
    <source>
        <dbReference type="ARBA" id="ARBA00022679"/>
    </source>
</evidence>
<comment type="similarity">
    <text evidence="2">Belongs to the class-V pyridoxal-phosphate-dependent aminotransferase family.</text>
</comment>
<dbReference type="FunFam" id="3.90.1150.10:FF:000049">
    <property type="entry name" value="Alanine-glyoxylate aminotransferase 1"/>
    <property type="match status" value="1"/>
</dbReference>
<keyword evidence="6" id="KW-0663">Pyridoxal phosphate</keyword>
<dbReference type="FunFam" id="3.40.640.10:FF:000027">
    <property type="entry name" value="Serine--pyruvate aminotransferase, mitochondrial"/>
    <property type="match status" value="1"/>
</dbReference>
<dbReference type="SUPFAM" id="SSF53383">
    <property type="entry name" value="PLP-dependent transferases"/>
    <property type="match status" value="1"/>
</dbReference>